<dbReference type="CDD" id="cd02440">
    <property type="entry name" value="AdoMet_MTases"/>
    <property type="match status" value="1"/>
</dbReference>
<dbReference type="InterPro" id="IPR013216">
    <property type="entry name" value="Methyltransf_11"/>
</dbReference>
<feature type="domain" description="Methyltransferase type 11" evidence="1">
    <location>
        <begin position="54"/>
        <end position="91"/>
    </location>
</feature>
<reference evidence="2" key="1">
    <citation type="submission" date="2020-03" db="EMBL/GenBank/DDBJ databases">
        <title>The deep terrestrial virosphere.</title>
        <authorList>
            <person name="Holmfeldt K."/>
            <person name="Nilsson E."/>
            <person name="Simone D."/>
            <person name="Lopez-Fernandez M."/>
            <person name="Wu X."/>
            <person name="de Brujin I."/>
            <person name="Lundin D."/>
            <person name="Andersson A."/>
            <person name="Bertilsson S."/>
            <person name="Dopson M."/>
        </authorList>
    </citation>
    <scope>NUCLEOTIDE SEQUENCE</scope>
    <source>
        <strain evidence="2">MM415B01812</strain>
    </source>
</reference>
<dbReference type="AlphaFoldDB" id="A0A6M3IGL8"/>
<sequence length="200" mass="23282">MGGDRAKVEQNVQPNILNLGCGFKKFMGGVNVDAYANCSPDILWDLNQTPWPWAEDNSFDVIYAHHVFEHMVDWWAVFKECARVLKVGGTLEIRIPDESSSTALSYRDHHHIFTPYSFHGIMEGNDIVTHRSGTNAWAIGEERTVPFKAIFYARVPHKKYLWMIRWPWKCLLSFCALHLRNFIWETIIVFQKIEPDREGK</sequence>
<dbReference type="GO" id="GO:0032259">
    <property type="term" value="P:methylation"/>
    <property type="evidence" value="ECO:0007669"/>
    <property type="project" value="UniProtKB-KW"/>
</dbReference>
<organism evidence="2">
    <name type="scientific">viral metagenome</name>
    <dbReference type="NCBI Taxonomy" id="1070528"/>
    <lineage>
        <taxon>unclassified sequences</taxon>
        <taxon>metagenomes</taxon>
        <taxon>organismal metagenomes</taxon>
    </lineage>
</organism>
<dbReference type="InterPro" id="IPR029063">
    <property type="entry name" value="SAM-dependent_MTases_sf"/>
</dbReference>
<dbReference type="GO" id="GO:0008757">
    <property type="term" value="F:S-adenosylmethionine-dependent methyltransferase activity"/>
    <property type="evidence" value="ECO:0007669"/>
    <property type="project" value="InterPro"/>
</dbReference>
<protein>
    <submittedName>
        <fullName evidence="2">Putative methyltransferase</fullName>
    </submittedName>
</protein>
<name>A0A6M3IGL8_9ZZZZ</name>
<proteinExistence type="predicted"/>
<keyword evidence="2" id="KW-0489">Methyltransferase</keyword>
<accession>A0A6M3IGL8</accession>
<dbReference type="Pfam" id="PF08241">
    <property type="entry name" value="Methyltransf_11"/>
    <property type="match status" value="1"/>
</dbReference>
<dbReference type="SUPFAM" id="SSF53335">
    <property type="entry name" value="S-adenosyl-L-methionine-dependent methyltransferases"/>
    <property type="match status" value="1"/>
</dbReference>
<keyword evidence="2" id="KW-0808">Transferase</keyword>
<evidence type="ECO:0000313" key="2">
    <source>
        <dbReference type="EMBL" id="QJA56636.1"/>
    </source>
</evidence>
<dbReference type="Gene3D" id="3.40.50.150">
    <property type="entry name" value="Vaccinia Virus protein VP39"/>
    <property type="match status" value="1"/>
</dbReference>
<evidence type="ECO:0000259" key="1">
    <source>
        <dbReference type="Pfam" id="PF08241"/>
    </source>
</evidence>
<dbReference type="EMBL" id="MT141231">
    <property type="protein sequence ID" value="QJA56636.1"/>
    <property type="molecule type" value="Genomic_DNA"/>
</dbReference>
<gene>
    <name evidence="2" type="ORF">MM415B01812_0005</name>
</gene>